<feature type="transmembrane region" description="Helical" evidence="5">
    <location>
        <begin position="87"/>
        <end position="106"/>
    </location>
</feature>
<feature type="domain" description="O-antigen ligase-related" evidence="6">
    <location>
        <begin position="227"/>
        <end position="374"/>
    </location>
</feature>
<comment type="caution">
    <text evidence="8">The sequence shown here is derived from an EMBL/GenBank/DDBJ whole genome shotgun (WGS) entry which is preliminary data.</text>
</comment>
<evidence type="ECO:0000313" key="9">
    <source>
        <dbReference type="Proteomes" id="UP000029738"/>
    </source>
</evidence>
<sequence length="456" mass="51670">MLGVCVKILLRHLNFSVQSRWKYTLLGLAIFPLIPLFGAVSMGWAILGTLMQQYRAVVSRPLNRGFMLLSVWLILTASFAYNKTEAFIGLFNFIPYFLVFASWSVLIQTIAQLRQLSWLLVITSVPVIVVGLGQLLLGWATPPQGWIGFLGWAIAPGGEPPGRMSSIFMYANSLAGYLIIVFILSLGLWLEQWRSMIRGTGEIRETRETRKEILPFLPPLPFLFLTLAILLNLVALILTNSRNAWAIAIFVCLVYALYQGWRILVATVTGVAASVLLAAFAPTPIALLFRQFIPRFFWARLNDELYPDRPVALLRKTQWQFAVSMAQERPWTGWGLRNFTVLYEAKMQIWLGHPHSLFLMLFAETGLPATLVFCGLLGWIFVGGVQLLQNSKDLKAKDKTILFSYLVVFIGWVLFNTVDVSLFDFRLNVISWLLFSALAGVVYHYKQQYKIATEKN</sequence>
<feature type="transmembrane region" description="Helical" evidence="5">
    <location>
        <begin position="167"/>
        <end position="190"/>
    </location>
</feature>
<dbReference type="GO" id="GO:0016020">
    <property type="term" value="C:membrane"/>
    <property type="evidence" value="ECO:0007669"/>
    <property type="project" value="UniProtKB-SubCell"/>
</dbReference>
<feature type="transmembrane region" description="Helical" evidence="5">
    <location>
        <begin position="118"/>
        <end position="140"/>
    </location>
</feature>
<dbReference type="OrthoDB" id="547142at2"/>
<keyword evidence="2 5" id="KW-0812">Transmembrane</keyword>
<evidence type="ECO:0000313" key="8">
    <source>
        <dbReference type="EMBL" id="KIE07391.1"/>
    </source>
</evidence>
<feature type="transmembrane region" description="Helical" evidence="5">
    <location>
        <begin position="402"/>
        <end position="423"/>
    </location>
</feature>
<gene>
    <name evidence="8" type="ORF">DA73_0240550</name>
    <name evidence="7" type="ORF">DA73_0400029420</name>
</gene>
<evidence type="ECO:0000256" key="1">
    <source>
        <dbReference type="ARBA" id="ARBA00004141"/>
    </source>
</evidence>
<dbReference type="InterPro" id="IPR007016">
    <property type="entry name" value="O-antigen_ligase-rel_domated"/>
</dbReference>
<dbReference type="PANTHER" id="PTHR37422">
    <property type="entry name" value="TEICHURONIC ACID BIOSYNTHESIS PROTEIN TUAE"/>
    <property type="match status" value="1"/>
</dbReference>
<comment type="subcellular location">
    <subcellularLocation>
        <location evidence="1">Membrane</location>
        <topology evidence="1">Multi-pass membrane protein</topology>
    </subcellularLocation>
</comment>
<feature type="transmembrane region" description="Helical" evidence="5">
    <location>
        <begin position="268"/>
        <end position="289"/>
    </location>
</feature>
<protein>
    <submittedName>
        <fullName evidence="7">O-antigen ligase family protein</fullName>
    </submittedName>
    <submittedName>
        <fullName evidence="8">Polymerase</fullName>
    </submittedName>
</protein>
<dbReference type="GO" id="GO:0016874">
    <property type="term" value="F:ligase activity"/>
    <property type="evidence" value="ECO:0007669"/>
    <property type="project" value="UniProtKB-KW"/>
</dbReference>
<evidence type="ECO:0000259" key="6">
    <source>
        <dbReference type="Pfam" id="PF04932"/>
    </source>
</evidence>
<keyword evidence="9" id="KW-1185">Reference proteome</keyword>
<proteinExistence type="predicted"/>
<dbReference type="Proteomes" id="UP000029738">
    <property type="component" value="Unassembled WGS sequence"/>
</dbReference>
<evidence type="ECO:0000313" key="7">
    <source>
        <dbReference type="EMBL" id="KAF3889141.1"/>
    </source>
</evidence>
<feature type="transmembrane region" description="Helical" evidence="5">
    <location>
        <begin position="429"/>
        <end position="445"/>
    </location>
</feature>
<dbReference type="AlphaFoldDB" id="A0A0C1N4L4"/>
<feature type="transmembrane region" description="Helical" evidence="5">
    <location>
        <begin position="23"/>
        <end position="50"/>
    </location>
</feature>
<dbReference type="Pfam" id="PF04932">
    <property type="entry name" value="Wzy_C"/>
    <property type="match status" value="1"/>
</dbReference>
<evidence type="ECO:0000256" key="3">
    <source>
        <dbReference type="ARBA" id="ARBA00022989"/>
    </source>
</evidence>
<keyword evidence="7" id="KW-0436">Ligase</keyword>
<feature type="transmembrane region" description="Helical" evidence="5">
    <location>
        <begin position="244"/>
        <end position="261"/>
    </location>
</feature>
<evidence type="ECO:0000256" key="2">
    <source>
        <dbReference type="ARBA" id="ARBA00022692"/>
    </source>
</evidence>
<keyword evidence="4 5" id="KW-0472">Membrane</keyword>
<dbReference type="EMBL" id="JHEG02000059">
    <property type="protein sequence ID" value="KIE07391.1"/>
    <property type="molecule type" value="Genomic_DNA"/>
</dbReference>
<dbReference type="PANTHER" id="PTHR37422:SF13">
    <property type="entry name" value="LIPOPOLYSACCHARIDE BIOSYNTHESIS PROTEIN PA4999-RELATED"/>
    <property type="match status" value="1"/>
</dbReference>
<accession>A0A0C1N4L4</accession>
<evidence type="ECO:0000256" key="4">
    <source>
        <dbReference type="ARBA" id="ARBA00023136"/>
    </source>
</evidence>
<organism evidence="8">
    <name type="scientific">Tolypothrix bouteillei VB521301</name>
    <dbReference type="NCBI Taxonomy" id="1479485"/>
    <lineage>
        <taxon>Bacteria</taxon>
        <taxon>Bacillati</taxon>
        <taxon>Cyanobacteriota</taxon>
        <taxon>Cyanophyceae</taxon>
        <taxon>Nostocales</taxon>
        <taxon>Tolypothrichaceae</taxon>
        <taxon>Tolypothrix</taxon>
    </lineage>
</organism>
<feature type="transmembrane region" description="Helical" evidence="5">
    <location>
        <begin position="357"/>
        <end position="382"/>
    </location>
</feature>
<dbReference type="STRING" id="1479485.DA73_0240550"/>
<name>A0A0C1N4L4_9CYAN</name>
<feature type="transmembrane region" description="Helical" evidence="5">
    <location>
        <begin position="213"/>
        <end position="238"/>
    </location>
</feature>
<evidence type="ECO:0000256" key="5">
    <source>
        <dbReference type="SAM" id="Phobius"/>
    </source>
</evidence>
<reference evidence="7" key="2">
    <citation type="submission" date="2019-11" db="EMBL/GenBank/DDBJ databases">
        <title>Improved Assembly of Tolypothrix boutellei genome.</title>
        <authorList>
            <person name="Sarangi A.N."/>
            <person name="Mukherjee M."/>
            <person name="Ghosh S."/>
            <person name="Singh D."/>
            <person name="Das A."/>
            <person name="Kant S."/>
            <person name="Prusty A."/>
            <person name="Tripathy S."/>
        </authorList>
    </citation>
    <scope>NUCLEOTIDE SEQUENCE</scope>
    <source>
        <strain evidence="7">VB521301</strain>
    </source>
</reference>
<feature type="transmembrane region" description="Helical" evidence="5">
    <location>
        <begin position="62"/>
        <end position="81"/>
    </location>
</feature>
<reference evidence="8" key="1">
    <citation type="journal article" date="2015" name="Genome Announc.">
        <title>Draft Genome Sequence of Tolypothrix boutellei Strain VB521301.</title>
        <authorList>
            <person name="Chandrababunaidu M.M."/>
            <person name="Singh D."/>
            <person name="Sen D."/>
            <person name="Bhan S."/>
            <person name="Das S."/>
            <person name="Gupta A."/>
            <person name="Adhikary S.P."/>
            <person name="Tripathy S."/>
        </authorList>
    </citation>
    <scope>NUCLEOTIDE SEQUENCE</scope>
    <source>
        <strain evidence="8">VB521301</strain>
    </source>
</reference>
<dbReference type="EMBL" id="JHEG04000001">
    <property type="protein sequence ID" value="KAF3889141.1"/>
    <property type="molecule type" value="Genomic_DNA"/>
</dbReference>
<keyword evidence="3 5" id="KW-1133">Transmembrane helix</keyword>
<dbReference type="RefSeq" id="WP_038076831.1">
    <property type="nucleotide sequence ID" value="NZ_JHEG04000001.1"/>
</dbReference>
<dbReference type="InterPro" id="IPR051533">
    <property type="entry name" value="WaaL-like"/>
</dbReference>